<dbReference type="OrthoDB" id="4146344at2"/>
<reference evidence="3 4" key="1">
    <citation type="submission" date="2018-01" db="EMBL/GenBank/DDBJ databases">
        <authorList>
            <person name="Fu G.-Y."/>
        </authorList>
    </citation>
    <scope>NUCLEOTIDE SEQUENCE [LARGE SCALE GENOMIC DNA]</scope>
    <source>
        <strain evidence="3 4">SY39</strain>
    </source>
</reference>
<organism evidence="3 4">
    <name type="scientific">Pseudazoarcus pumilus</name>
    <dbReference type="NCBI Taxonomy" id="2067960"/>
    <lineage>
        <taxon>Bacteria</taxon>
        <taxon>Pseudomonadati</taxon>
        <taxon>Pseudomonadota</taxon>
        <taxon>Betaproteobacteria</taxon>
        <taxon>Rhodocyclales</taxon>
        <taxon>Zoogloeaceae</taxon>
        <taxon>Pseudazoarcus</taxon>
    </lineage>
</organism>
<accession>A0A2I6S7R5</accession>
<dbReference type="Gene3D" id="3.90.930.50">
    <property type="match status" value="1"/>
</dbReference>
<dbReference type="AlphaFoldDB" id="A0A2I6S7R5"/>
<dbReference type="RefSeq" id="WP_102247341.1">
    <property type="nucleotide sequence ID" value="NZ_CP025682.1"/>
</dbReference>
<dbReference type="InterPro" id="IPR044922">
    <property type="entry name" value="DUF2063_N_sf"/>
</dbReference>
<keyword evidence="4" id="KW-1185">Reference proteome</keyword>
<dbReference type="InterPro" id="IPR018640">
    <property type="entry name" value="DUF2063"/>
</dbReference>
<dbReference type="KEGG" id="atw:C0099_10335"/>
<dbReference type="EMBL" id="CP025682">
    <property type="protein sequence ID" value="AUN95292.1"/>
    <property type="molecule type" value="Genomic_DNA"/>
</dbReference>
<name>A0A2I6S7R5_9RHOO</name>
<dbReference type="Gene3D" id="1.10.150.690">
    <property type="entry name" value="DUF2063"/>
    <property type="match status" value="1"/>
</dbReference>
<dbReference type="Proteomes" id="UP000242205">
    <property type="component" value="Chromosome"/>
</dbReference>
<dbReference type="InterPro" id="IPR054098">
    <property type="entry name" value="NGO1945-like_C"/>
</dbReference>
<proteinExistence type="predicted"/>
<sequence>MSANPGFQQFQHAFARHLRDPHHVSRPPGIDGRRARIYQRLLFNNLRGFLDRCFPVCRALLGEARWTRLIRCFWRDWPLATPWFREIPREFVRYLNDGEIAMPRPRWLADLARHEWAELAVDVMDAPIPSHDAHGELLAHKVVLNPAMMNLAYDWSVHRIGPDFRPRKPQPTFIVVHRDAADEVHFTEVNALTSRLLDLLAECENGRQAINRLAAELGHADSAALAVQAAPLLAGFRERGIILGTTP</sequence>
<feature type="domain" description="NGO1945-like C-terminal" evidence="2">
    <location>
        <begin position="145"/>
        <end position="236"/>
    </location>
</feature>
<dbReference type="Pfam" id="PF09836">
    <property type="entry name" value="DUF2063"/>
    <property type="match status" value="1"/>
</dbReference>
<evidence type="ECO:0000259" key="1">
    <source>
        <dbReference type="Pfam" id="PF09836"/>
    </source>
</evidence>
<protein>
    <submittedName>
        <fullName evidence="3">DUF2063 domain-containing protein</fullName>
    </submittedName>
</protein>
<evidence type="ECO:0000259" key="2">
    <source>
        <dbReference type="Pfam" id="PF22106"/>
    </source>
</evidence>
<dbReference type="Pfam" id="PF22106">
    <property type="entry name" value="NGO1945_C"/>
    <property type="match status" value="1"/>
</dbReference>
<evidence type="ECO:0000313" key="3">
    <source>
        <dbReference type="EMBL" id="AUN95292.1"/>
    </source>
</evidence>
<feature type="domain" description="Putative DNA-binding" evidence="1">
    <location>
        <begin position="9"/>
        <end position="95"/>
    </location>
</feature>
<evidence type="ECO:0000313" key="4">
    <source>
        <dbReference type="Proteomes" id="UP000242205"/>
    </source>
</evidence>
<gene>
    <name evidence="3" type="ORF">C0099_10335</name>
</gene>